<accession>A0A1J4MS51</accession>
<comment type="caution">
    <text evidence="2">The sequence shown here is derived from an EMBL/GenBank/DDBJ whole genome shotgun (WGS) entry which is preliminary data.</text>
</comment>
<evidence type="ECO:0000313" key="2">
    <source>
        <dbReference type="EMBL" id="OII75844.1"/>
    </source>
</evidence>
<dbReference type="VEuPathDB" id="CryptoDB:cand_029280"/>
<dbReference type="RefSeq" id="XP_067067690.1">
    <property type="nucleotide sequence ID" value="XM_067213155.1"/>
</dbReference>
<evidence type="ECO:0000256" key="1">
    <source>
        <dbReference type="SAM" id="MobiDB-lite"/>
    </source>
</evidence>
<name>A0A1J4MS51_9CRYT</name>
<dbReference type="OrthoDB" id="342842at2759"/>
<evidence type="ECO:0000313" key="3">
    <source>
        <dbReference type="Proteomes" id="UP000186804"/>
    </source>
</evidence>
<reference evidence="2 3" key="1">
    <citation type="submission" date="2016-10" db="EMBL/GenBank/DDBJ databases">
        <title>Reductive evolution of mitochondrial metabolism and differential evolution of invasion-related proteins in Cryptosporidium.</title>
        <authorList>
            <person name="Liu S."/>
            <person name="Roellig D.M."/>
            <person name="Guo Y."/>
            <person name="Li N."/>
            <person name="Frace M.A."/>
            <person name="Tang K."/>
            <person name="Zhang L."/>
            <person name="Feng Y."/>
            <person name="Xiao L."/>
        </authorList>
    </citation>
    <scope>NUCLEOTIDE SEQUENCE [LARGE SCALE GENOMIC DNA]</scope>
    <source>
        <strain evidence="2">30847</strain>
    </source>
</reference>
<protein>
    <recommendedName>
        <fullName evidence="4">Cyclin N-terminal domain-containing protein</fullName>
    </recommendedName>
</protein>
<dbReference type="CDD" id="cd20540">
    <property type="entry name" value="CYCLIN_CCNY_like"/>
    <property type="match status" value="1"/>
</dbReference>
<proteinExistence type="predicted"/>
<dbReference type="Proteomes" id="UP000186804">
    <property type="component" value="Unassembled WGS sequence"/>
</dbReference>
<dbReference type="Gene3D" id="1.10.472.10">
    <property type="entry name" value="Cyclin-like"/>
    <property type="match status" value="1"/>
</dbReference>
<gene>
    <name evidence="2" type="ORF">cand_029280</name>
</gene>
<organism evidence="2 3">
    <name type="scientific">Cryptosporidium andersoni</name>
    <dbReference type="NCBI Taxonomy" id="117008"/>
    <lineage>
        <taxon>Eukaryota</taxon>
        <taxon>Sar</taxon>
        <taxon>Alveolata</taxon>
        <taxon>Apicomplexa</taxon>
        <taxon>Conoidasida</taxon>
        <taxon>Coccidia</taxon>
        <taxon>Eucoccidiorida</taxon>
        <taxon>Eimeriorina</taxon>
        <taxon>Cryptosporidiidae</taxon>
        <taxon>Cryptosporidium</taxon>
    </lineage>
</organism>
<sequence>MIVNVNQFNEEQINTHEWESNIAKIIYGNLLYLSREIKNINNEDLKAHIQDIECLTLFETFFEPLIFNKYINKTSPFKQSDNSDSEESEIEDKFSLKPETNNSQKSKSLNELLIFDKASFSETSDIFDFVLNILYIGRFNVTSFVMSIINIKQFCEFTGIPLCQYTWRPIFITSLVLSDKMWDDKCAKTGDIAKILGFLSPCNLTYMELLFAVSTNWNFLIALEPIKNHITFIMDLTENTTFLNKVLCSKFYQLYYNEEVKQGIREKPYPIHINLPVKPNEIQKPIETIGKSEEYLIKEPIPTKLNIIAHNKTPMQNDNNECYKKNMNIHNSIATNIKPTRNMSVMRIESYNSNRLTLQYNRERYEQYPLNIRTNNTSVQRLQSSSRSPNINYSTPIPKNYEHLYYNINNGSKTNINLVPNIINNFRRTVNGNRERISSLTPNRQVTNPHKPELQLFTRSRSLKCMNSSQEKTMKTPFANKENILTYAKSTVNSAFSSFAKSIGLTQIKPSIINNNSLDNKTQINSTPITSNNIIQHNNFKFRDSNYNLNNITNSRGRNPSVPAVNNSFANNLSYREVSCGISTDNRYDKSVLKSFRSPSQPLYSNKLGNLNNINQPKGEQLGDISSKLNVNKTLVQQINKNISHIKLDDNNNNNNNIYSDISISLSNISNNLNSSLASSKTKDLNLRSGVQSNIITYNNIQKKSTDSPKPIPTILNNRTKYLLQNISRPLGNIPQNPLFIKSNYLPTFKQNLQPKIVSSIQRRFFSPRINSIGVNNNLT</sequence>
<dbReference type="AlphaFoldDB" id="A0A1J4MS51"/>
<evidence type="ECO:0008006" key="4">
    <source>
        <dbReference type="Google" id="ProtNLM"/>
    </source>
</evidence>
<dbReference type="GeneID" id="92367112"/>
<dbReference type="EMBL" id="LRBS01000080">
    <property type="protein sequence ID" value="OII75844.1"/>
    <property type="molecule type" value="Genomic_DNA"/>
</dbReference>
<keyword evidence="3" id="KW-1185">Reference proteome</keyword>
<feature type="region of interest" description="Disordered" evidence="1">
    <location>
        <begin position="77"/>
        <end position="103"/>
    </location>
</feature>